<accession>A0A511MV01</accession>
<feature type="transmembrane region" description="Helical" evidence="1">
    <location>
        <begin position="52"/>
        <end position="72"/>
    </location>
</feature>
<keyword evidence="1" id="KW-0472">Membrane</keyword>
<keyword evidence="1" id="KW-1133">Transmembrane helix</keyword>
<evidence type="ECO:0000256" key="1">
    <source>
        <dbReference type="SAM" id="Phobius"/>
    </source>
</evidence>
<evidence type="ECO:0000313" key="2">
    <source>
        <dbReference type="EMBL" id="GEM44412.1"/>
    </source>
</evidence>
<dbReference type="AlphaFoldDB" id="A0A511MV01"/>
<dbReference type="OrthoDB" id="1162797at2"/>
<dbReference type="RefSeq" id="WP_146881575.1">
    <property type="nucleotide sequence ID" value="NZ_BJXB01000001.1"/>
</dbReference>
<comment type="caution">
    <text evidence="2">The sequence shown here is derived from an EMBL/GenBank/DDBJ whole genome shotgun (WGS) entry which is preliminary data.</text>
</comment>
<organism evidence="2 3">
    <name type="scientific">Deinococcus cellulosilyticus (strain DSM 18568 / NBRC 106333 / KACC 11606 / 5516J-15)</name>
    <dbReference type="NCBI Taxonomy" id="1223518"/>
    <lineage>
        <taxon>Bacteria</taxon>
        <taxon>Thermotogati</taxon>
        <taxon>Deinococcota</taxon>
        <taxon>Deinococci</taxon>
        <taxon>Deinococcales</taxon>
        <taxon>Deinococcaceae</taxon>
        <taxon>Deinococcus</taxon>
    </lineage>
</organism>
<sequence>MQPHLLIAAILMVLIGAIHSVLGEILIFQRLRKNGWIPTEGAPILKESHVRILWATWHLGSVFGWGMACLLFQMAHQPSETGTEGVIALSSALAGLLVLVGTHGRHPGWVGLLAVALLIWLF</sequence>
<reference evidence="2 3" key="1">
    <citation type="submission" date="2019-07" db="EMBL/GenBank/DDBJ databases">
        <title>Whole genome shotgun sequence of Deinococcus cellulosilyticus NBRC 106333.</title>
        <authorList>
            <person name="Hosoyama A."/>
            <person name="Uohara A."/>
            <person name="Ohji S."/>
            <person name="Ichikawa N."/>
        </authorList>
    </citation>
    <scope>NUCLEOTIDE SEQUENCE [LARGE SCALE GENOMIC DNA]</scope>
    <source>
        <strain evidence="2 3">NBRC 106333</strain>
    </source>
</reference>
<protein>
    <submittedName>
        <fullName evidence="2">Uncharacterized protein</fullName>
    </submittedName>
</protein>
<proteinExistence type="predicted"/>
<keyword evidence="1" id="KW-0812">Transmembrane</keyword>
<gene>
    <name evidence="2" type="ORF">DC3_00470</name>
</gene>
<dbReference type="Proteomes" id="UP000321306">
    <property type="component" value="Unassembled WGS sequence"/>
</dbReference>
<evidence type="ECO:0000313" key="3">
    <source>
        <dbReference type="Proteomes" id="UP000321306"/>
    </source>
</evidence>
<dbReference type="EMBL" id="BJXB01000001">
    <property type="protein sequence ID" value="GEM44412.1"/>
    <property type="molecule type" value="Genomic_DNA"/>
</dbReference>
<keyword evidence="3" id="KW-1185">Reference proteome</keyword>
<name>A0A511MV01_DEIC1</name>
<feature type="transmembrane region" description="Helical" evidence="1">
    <location>
        <begin position="84"/>
        <end position="100"/>
    </location>
</feature>